<evidence type="ECO:0000313" key="1">
    <source>
        <dbReference type="EMBL" id="EAZ03549.1"/>
    </source>
</evidence>
<gene>
    <name evidence="1" type="ORF">OsI_25684</name>
</gene>
<accession>A2YKD8</accession>
<sequence>MEEAHPGGCLMCAGWRRHVLAGLDSGSAAAVLGEPEGFGRRIWSSRSSVAWGVSWREGSIYRRERSKGRTRRTLAATFGRSTAAAGITMVGIRLCRRALGGGTRCQQGSGRAGAEAAGGRLGWASARSVASYQASRADVEDGDIGGEVSGGRGRESGRAASALQAWSGSSCRCVAARAERGIDPRHWIGGVGAAASGWPRRAARSAPGRGRASGREAPAFPLLGWLRAVYF</sequence>
<dbReference type="Gramene" id="BGIOSGA024452-TA">
    <property type="protein sequence ID" value="BGIOSGA024452-PA"/>
    <property type="gene ID" value="BGIOSGA024452"/>
</dbReference>
<dbReference type="AlphaFoldDB" id="A2YKD8"/>
<reference evidence="1 2" key="1">
    <citation type="journal article" date="2005" name="PLoS Biol.">
        <title>The genomes of Oryza sativa: a history of duplications.</title>
        <authorList>
            <person name="Yu J."/>
            <person name="Wang J."/>
            <person name="Lin W."/>
            <person name="Li S."/>
            <person name="Li H."/>
            <person name="Zhou J."/>
            <person name="Ni P."/>
            <person name="Dong W."/>
            <person name="Hu S."/>
            <person name="Zeng C."/>
            <person name="Zhang J."/>
            <person name="Zhang Y."/>
            <person name="Li R."/>
            <person name="Xu Z."/>
            <person name="Li S."/>
            <person name="Li X."/>
            <person name="Zheng H."/>
            <person name="Cong L."/>
            <person name="Lin L."/>
            <person name="Yin J."/>
            <person name="Geng J."/>
            <person name="Li G."/>
            <person name="Shi J."/>
            <person name="Liu J."/>
            <person name="Lv H."/>
            <person name="Li J."/>
            <person name="Wang J."/>
            <person name="Deng Y."/>
            <person name="Ran L."/>
            <person name="Shi X."/>
            <person name="Wang X."/>
            <person name="Wu Q."/>
            <person name="Li C."/>
            <person name="Ren X."/>
            <person name="Wang J."/>
            <person name="Wang X."/>
            <person name="Li D."/>
            <person name="Liu D."/>
            <person name="Zhang X."/>
            <person name="Ji Z."/>
            <person name="Zhao W."/>
            <person name="Sun Y."/>
            <person name="Zhang Z."/>
            <person name="Bao J."/>
            <person name="Han Y."/>
            <person name="Dong L."/>
            <person name="Ji J."/>
            <person name="Chen P."/>
            <person name="Wu S."/>
            <person name="Liu J."/>
            <person name="Xiao Y."/>
            <person name="Bu D."/>
            <person name="Tan J."/>
            <person name="Yang L."/>
            <person name="Ye C."/>
            <person name="Zhang J."/>
            <person name="Xu J."/>
            <person name="Zhou Y."/>
            <person name="Yu Y."/>
            <person name="Zhang B."/>
            <person name="Zhuang S."/>
            <person name="Wei H."/>
            <person name="Liu B."/>
            <person name="Lei M."/>
            <person name="Yu H."/>
            <person name="Li Y."/>
            <person name="Xu H."/>
            <person name="Wei S."/>
            <person name="He X."/>
            <person name="Fang L."/>
            <person name="Zhang Z."/>
            <person name="Zhang Y."/>
            <person name="Huang X."/>
            <person name="Su Z."/>
            <person name="Tong W."/>
            <person name="Li J."/>
            <person name="Tong Z."/>
            <person name="Li S."/>
            <person name="Ye J."/>
            <person name="Wang L."/>
            <person name="Fang L."/>
            <person name="Lei T."/>
            <person name="Chen C."/>
            <person name="Chen H."/>
            <person name="Xu Z."/>
            <person name="Li H."/>
            <person name="Huang H."/>
            <person name="Zhang F."/>
            <person name="Xu H."/>
            <person name="Li N."/>
            <person name="Zhao C."/>
            <person name="Li S."/>
            <person name="Dong L."/>
            <person name="Huang Y."/>
            <person name="Li L."/>
            <person name="Xi Y."/>
            <person name="Qi Q."/>
            <person name="Li W."/>
            <person name="Zhang B."/>
            <person name="Hu W."/>
            <person name="Zhang Y."/>
            <person name="Tian X."/>
            <person name="Jiao Y."/>
            <person name="Liang X."/>
            <person name="Jin J."/>
            <person name="Gao L."/>
            <person name="Zheng W."/>
            <person name="Hao B."/>
            <person name="Liu S."/>
            <person name="Wang W."/>
            <person name="Yuan L."/>
            <person name="Cao M."/>
            <person name="McDermott J."/>
            <person name="Samudrala R."/>
            <person name="Wang J."/>
            <person name="Wong G.K."/>
            <person name="Yang H."/>
        </authorList>
    </citation>
    <scope>NUCLEOTIDE SEQUENCE [LARGE SCALE GENOMIC DNA]</scope>
    <source>
        <strain evidence="2">cv. 93-11</strain>
    </source>
</reference>
<organism evidence="1 2">
    <name type="scientific">Oryza sativa subsp. indica</name>
    <name type="common">Rice</name>
    <dbReference type="NCBI Taxonomy" id="39946"/>
    <lineage>
        <taxon>Eukaryota</taxon>
        <taxon>Viridiplantae</taxon>
        <taxon>Streptophyta</taxon>
        <taxon>Embryophyta</taxon>
        <taxon>Tracheophyta</taxon>
        <taxon>Spermatophyta</taxon>
        <taxon>Magnoliopsida</taxon>
        <taxon>Liliopsida</taxon>
        <taxon>Poales</taxon>
        <taxon>Poaceae</taxon>
        <taxon>BOP clade</taxon>
        <taxon>Oryzoideae</taxon>
        <taxon>Oryzeae</taxon>
        <taxon>Oryzinae</taxon>
        <taxon>Oryza</taxon>
        <taxon>Oryza sativa</taxon>
    </lineage>
</organism>
<protein>
    <submittedName>
        <fullName evidence="1">Uncharacterized protein</fullName>
    </submittedName>
</protein>
<dbReference type="OMA" id="MCAGWRR"/>
<dbReference type="HOGENOM" id="CLU_1201520_0_0_1"/>
<proteinExistence type="predicted"/>
<dbReference type="Proteomes" id="UP000007015">
    <property type="component" value="Chromosome 7"/>
</dbReference>
<evidence type="ECO:0000313" key="2">
    <source>
        <dbReference type="Proteomes" id="UP000007015"/>
    </source>
</evidence>
<dbReference type="EMBL" id="CM000132">
    <property type="protein sequence ID" value="EAZ03549.1"/>
    <property type="molecule type" value="Genomic_DNA"/>
</dbReference>
<name>A2YKD8_ORYSI</name>
<keyword evidence="2" id="KW-1185">Reference proteome</keyword>